<evidence type="ECO:0000313" key="2">
    <source>
        <dbReference type="Proteomes" id="UP000805649"/>
    </source>
</evidence>
<keyword evidence="2" id="KW-1185">Reference proteome</keyword>
<evidence type="ECO:0000313" key="1">
    <source>
        <dbReference type="EMBL" id="KAL0937995.1"/>
    </source>
</evidence>
<reference evidence="1 2" key="1">
    <citation type="journal article" date="2020" name="Phytopathology">
        <title>Genome Sequence Resources of Colletotrichum truncatum, C. plurivorum, C. musicola, and C. sojae: Four Species Pathogenic to Soybean (Glycine max).</title>
        <authorList>
            <person name="Rogerio F."/>
            <person name="Boufleur T.R."/>
            <person name="Ciampi-Guillardi M."/>
            <person name="Sukno S.A."/>
            <person name="Thon M.R."/>
            <person name="Massola Junior N.S."/>
            <person name="Baroncelli R."/>
        </authorList>
    </citation>
    <scope>NUCLEOTIDE SEQUENCE [LARGE SCALE GENOMIC DNA]</scope>
    <source>
        <strain evidence="1 2">CMES1059</strain>
    </source>
</reference>
<comment type="caution">
    <text evidence="1">The sequence shown here is derived from an EMBL/GenBank/DDBJ whole genome shotgun (WGS) entry which is preliminary data.</text>
</comment>
<dbReference type="Proteomes" id="UP000805649">
    <property type="component" value="Unassembled WGS sequence"/>
</dbReference>
<proteinExistence type="predicted"/>
<accession>A0ACC3Z1Z4</accession>
<dbReference type="EMBL" id="VUJX02000004">
    <property type="protein sequence ID" value="KAL0937995.1"/>
    <property type="molecule type" value="Genomic_DNA"/>
</dbReference>
<gene>
    <name evidence="1" type="ORF">CTRU02_207726</name>
</gene>
<sequence length="210" mass="22965">MAQQGGIYKVPPRFTYSFTRPMPSSQPEEDTPFNEKSATADGDVIGEKKPVTAAPASPLRKTGGKGYVNDDDWVVVPSNPEDDPEEERRQKETKRRLMRRTGGAVFIHMNAERSSVLFKLKPGVSSSQVDEMRAAGEAMVGVIPGLKSFTLGPPLASTAHRAQGFDMALMTVLDTEEQVLAYAGHPAHQKLHKLRESLCTETLAYDLPAP</sequence>
<organism evidence="1 2">
    <name type="scientific">Colletotrichum truncatum</name>
    <name type="common">Anthracnose fungus</name>
    <name type="synonym">Colletotrichum capsici</name>
    <dbReference type="NCBI Taxonomy" id="5467"/>
    <lineage>
        <taxon>Eukaryota</taxon>
        <taxon>Fungi</taxon>
        <taxon>Dikarya</taxon>
        <taxon>Ascomycota</taxon>
        <taxon>Pezizomycotina</taxon>
        <taxon>Sordariomycetes</taxon>
        <taxon>Hypocreomycetidae</taxon>
        <taxon>Glomerellales</taxon>
        <taxon>Glomerellaceae</taxon>
        <taxon>Colletotrichum</taxon>
        <taxon>Colletotrichum truncatum species complex</taxon>
    </lineage>
</organism>
<name>A0ACC3Z1Z4_COLTU</name>
<protein>
    <submittedName>
        <fullName evidence="1">Stress responsive a b barrel domain protein</fullName>
    </submittedName>
</protein>